<name>A0A922DLA7_CARIL</name>
<evidence type="ECO:0000256" key="1">
    <source>
        <dbReference type="SAM" id="Phobius"/>
    </source>
</evidence>
<sequence length="63" mass="7423">MSQWFSVWVLWVFIFFPSLGLKCFVFSLISLHFKIKPIKSNDVGVYCCCCWVWELIIGGKERS</sequence>
<protein>
    <submittedName>
        <fullName evidence="2">Uncharacterized protein</fullName>
    </submittedName>
</protein>
<keyword evidence="1" id="KW-0812">Transmembrane</keyword>
<dbReference type="EMBL" id="CM031835">
    <property type="protein sequence ID" value="KAG6686385.1"/>
    <property type="molecule type" value="Genomic_DNA"/>
</dbReference>
<organism evidence="2 3">
    <name type="scientific">Carya illinoinensis</name>
    <name type="common">Pecan</name>
    <dbReference type="NCBI Taxonomy" id="32201"/>
    <lineage>
        <taxon>Eukaryota</taxon>
        <taxon>Viridiplantae</taxon>
        <taxon>Streptophyta</taxon>
        <taxon>Embryophyta</taxon>
        <taxon>Tracheophyta</taxon>
        <taxon>Spermatophyta</taxon>
        <taxon>Magnoliopsida</taxon>
        <taxon>eudicotyledons</taxon>
        <taxon>Gunneridae</taxon>
        <taxon>Pentapetalae</taxon>
        <taxon>rosids</taxon>
        <taxon>fabids</taxon>
        <taxon>Fagales</taxon>
        <taxon>Juglandaceae</taxon>
        <taxon>Carya</taxon>
    </lineage>
</organism>
<proteinExistence type="predicted"/>
<reference evidence="2" key="1">
    <citation type="submission" date="2021-01" db="EMBL/GenBank/DDBJ databases">
        <authorList>
            <person name="Lovell J.T."/>
            <person name="Bentley N."/>
            <person name="Bhattarai G."/>
            <person name="Jenkins J.W."/>
            <person name="Sreedasyam A."/>
            <person name="Alarcon Y."/>
            <person name="Bock C."/>
            <person name="Boston L."/>
            <person name="Carlson J."/>
            <person name="Cervantes K."/>
            <person name="Clermont K."/>
            <person name="Krom N."/>
            <person name="Kubenka K."/>
            <person name="Mamidi S."/>
            <person name="Mattison C."/>
            <person name="Monteros M."/>
            <person name="Pisani C."/>
            <person name="Plott C."/>
            <person name="Rajasekar S."/>
            <person name="Rhein H.S."/>
            <person name="Rohla C."/>
            <person name="Song M."/>
            <person name="Hilaire R.S."/>
            <person name="Shu S."/>
            <person name="Wells L."/>
            <person name="Wang X."/>
            <person name="Webber J."/>
            <person name="Heerema R.J."/>
            <person name="Klein P."/>
            <person name="Conner P."/>
            <person name="Grauke L."/>
            <person name="Grimwood J."/>
            <person name="Schmutz J."/>
            <person name="Randall J.J."/>
        </authorList>
    </citation>
    <scope>NUCLEOTIDE SEQUENCE</scope>
    <source>
        <tissue evidence="2">Leaf</tissue>
    </source>
</reference>
<comment type="caution">
    <text evidence="2">The sequence shown here is derived from an EMBL/GenBank/DDBJ whole genome shotgun (WGS) entry which is preliminary data.</text>
</comment>
<keyword evidence="1" id="KW-0472">Membrane</keyword>
<keyword evidence="1" id="KW-1133">Transmembrane helix</keyword>
<dbReference type="Proteomes" id="UP000811246">
    <property type="component" value="Chromosome 11"/>
</dbReference>
<dbReference type="AlphaFoldDB" id="A0A922DLA7"/>
<accession>A0A922DLA7</accession>
<feature type="transmembrane region" description="Helical" evidence="1">
    <location>
        <begin position="6"/>
        <end position="29"/>
    </location>
</feature>
<gene>
    <name evidence="2" type="ORF">I3842_11G015200</name>
</gene>
<evidence type="ECO:0000313" key="2">
    <source>
        <dbReference type="EMBL" id="KAG6686385.1"/>
    </source>
</evidence>
<evidence type="ECO:0000313" key="3">
    <source>
        <dbReference type="Proteomes" id="UP000811246"/>
    </source>
</evidence>